<gene>
    <name evidence="8" type="primary">atpH</name>
    <name evidence="9" type="ORF">HOQ43_17775</name>
</gene>
<comment type="caution">
    <text evidence="9">The sequence shown here is derived from an EMBL/GenBank/DDBJ whole genome shotgun (WGS) entry which is preliminary data.</text>
</comment>
<keyword evidence="2 8" id="KW-0813">Transport</keyword>
<comment type="function">
    <text evidence="8">F(1)F(0) ATP synthase produces ATP from ADP in the presence of a proton or sodium gradient. F-type ATPases consist of two structural domains, F(1) containing the extramembraneous catalytic core and F(0) containing the membrane proton channel, linked together by a central stalk and a peripheral stalk. During catalysis, ATP synthesis in the catalytic domain of F(1) is coupled via a rotary mechanism of the central stalk subunits to proton translocation.</text>
</comment>
<dbReference type="GO" id="GO:0046933">
    <property type="term" value="F:proton-transporting ATP synthase activity, rotational mechanism"/>
    <property type="evidence" value="ECO:0007669"/>
    <property type="project" value="UniProtKB-UniRule"/>
</dbReference>
<evidence type="ECO:0000313" key="9">
    <source>
        <dbReference type="EMBL" id="NUQ90296.1"/>
    </source>
</evidence>
<evidence type="ECO:0000256" key="5">
    <source>
        <dbReference type="ARBA" id="ARBA00023136"/>
    </source>
</evidence>
<dbReference type="InterPro" id="IPR000711">
    <property type="entry name" value="ATPase_OSCP/dsu"/>
</dbReference>
<organism evidence="9 10">
    <name type="scientific">Glycomyces artemisiae</name>
    <dbReference type="NCBI Taxonomy" id="1076443"/>
    <lineage>
        <taxon>Bacteria</taxon>
        <taxon>Bacillati</taxon>
        <taxon>Actinomycetota</taxon>
        <taxon>Actinomycetes</taxon>
        <taxon>Glycomycetales</taxon>
        <taxon>Glycomycetaceae</taxon>
        <taxon>Glycomyces</taxon>
    </lineage>
</organism>
<reference evidence="9 10" key="1">
    <citation type="submission" date="2020-05" db="EMBL/GenBank/DDBJ databases">
        <title>DNA-SIP metagenomic assembled genomes.</title>
        <authorList>
            <person name="Yu J."/>
        </authorList>
    </citation>
    <scope>NUCLEOTIDE SEQUENCE [LARGE SCALE GENOMIC DNA]</scope>
    <source>
        <strain evidence="9">Bin5.27</strain>
    </source>
</reference>
<dbReference type="PROSITE" id="PS00389">
    <property type="entry name" value="ATPASE_DELTA"/>
    <property type="match status" value="1"/>
</dbReference>
<dbReference type="PANTHER" id="PTHR11910">
    <property type="entry name" value="ATP SYNTHASE DELTA CHAIN"/>
    <property type="match status" value="1"/>
</dbReference>
<evidence type="ECO:0000256" key="8">
    <source>
        <dbReference type="HAMAP-Rule" id="MF_01416"/>
    </source>
</evidence>
<dbReference type="InterPro" id="IPR026015">
    <property type="entry name" value="ATP_synth_OSCP/delta_N_sf"/>
</dbReference>
<dbReference type="Proteomes" id="UP000574690">
    <property type="component" value="Unassembled WGS sequence"/>
</dbReference>
<sequence>MQGASRQSLTEARERLDGLAQSTGSSMVALAEDLNSVVLLLDRTPVLRRVLTDPARSGESRAAFLAQLLDGQIGGESADLLGGLVRARWSQPRDLVDAIDELSVDAELISAERDGDLDDVEDELFRFGRIVAGQRELRSTLTNPSIADNRKAELVSGLLEGRAHASTRRLITRLVAQPRGRSLEAGLEGYARLAAERRRRMVALVTVALPLTQEQNTRLAAALGRLYGRPVHLNVEVDPEVLGGVRVRIGDDVIDGTVATRLEEAGRTLVR</sequence>
<comment type="similarity">
    <text evidence="8">Belongs to the ATPase delta chain family.</text>
</comment>
<dbReference type="Gene3D" id="1.10.520.20">
    <property type="entry name" value="N-terminal domain of the delta subunit of the F1F0-ATP synthase"/>
    <property type="match status" value="1"/>
</dbReference>
<dbReference type="NCBIfam" id="NF009967">
    <property type="entry name" value="PRK13430.1"/>
    <property type="match status" value="1"/>
</dbReference>
<keyword evidence="8" id="KW-1003">Cell membrane</keyword>
<evidence type="ECO:0000256" key="1">
    <source>
        <dbReference type="ARBA" id="ARBA00004370"/>
    </source>
</evidence>
<protein>
    <recommendedName>
        <fullName evidence="8">ATP synthase subunit delta</fullName>
    </recommendedName>
    <alternativeName>
        <fullName evidence="8">ATP synthase F(1) sector subunit delta</fullName>
    </alternativeName>
    <alternativeName>
        <fullName evidence="8">F-type ATPase subunit delta</fullName>
        <shortName evidence="8">F-ATPase subunit delta</shortName>
    </alternativeName>
</protein>
<dbReference type="EMBL" id="JABFXE010000747">
    <property type="protein sequence ID" value="NUQ90296.1"/>
    <property type="molecule type" value="Genomic_DNA"/>
</dbReference>
<keyword evidence="4 8" id="KW-0406">Ion transport</keyword>
<evidence type="ECO:0000256" key="6">
    <source>
        <dbReference type="ARBA" id="ARBA00023196"/>
    </source>
</evidence>
<accession>A0A850CE66</accession>
<keyword evidence="3 8" id="KW-0375">Hydrogen ion transport</keyword>
<dbReference type="AlphaFoldDB" id="A0A850CE66"/>
<evidence type="ECO:0000256" key="2">
    <source>
        <dbReference type="ARBA" id="ARBA00022448"/>
    </source>
</evidence>
<keyword evidence="5 8" id="KW-0472">Membrane</keyword>
<keyword evidence="7 8" id="KW-0066">ATP synthesis</keyword>
<dbReference type="GO" id="GO:0045259">
    <property type="term" value="C:proton-transporting ATP synthase complex"/>
    <property type="evidence" value="ECO:0007669"/>
    <property type="project" value="UniProtKB-KW"/>
</dbReference>
<evidence type="ECO:0000313" key="10">
    <source>
        <dbReference type="Proteomes" id="UP000574690"/>
    </source>
</evidence>
<keyword evidence="6 8" id="KW-0139">CF(1)</keyword>
<evidence type="ECO:0000256" key="4">
    <source>
        <dbReference type="ARBA" id="ARBA00023065"/>
    </source>
</evidence>
<dbReference type="NCBIfam" id="TIGR01145">
    <property type="entry name" value="ATP_synt_delta"/>
    <property type="match status" value="1"/>
</dbReference>
<evidence type="ECO:0000256" key="7">
    <source>
        <dbReference type="ARBA" id="ARBA00023310"/>
    </source>
</evidence>
<dbReference type="GO" id="GO:0005886">
    <property type="term" value="C:plasma membrane"/>
    <property type="evidence" value="ECO:0007669"/>
    <property type="project" value="UniProtKB-SubCell"/>
</dbReference>
<comment type="function">
    <text evidence="8">This protein is part of the stalk that links CF(0) to CF(1). It either transmits conformational changes from CF(0) to CF(1) or is implicated in proton conduction.</text>
</comment>
<dbReference type="InterPro" id="IPR020781">
    <property type="entry name" value="ATPase_OSCP/d_CS"/>
</dbReference>
<dbReference type="Pfam" id="PF00213">
    <property type="entry name" value="OSCP"/>
    <property type="match status" value="1"/>
</dbReference>
<name>A0A850CE66_9ACTN</name>
<evidence type="ECO:0000256" key="3">
    <source>
        <dbReference type="ARBA" id="ARBA00022781"/>
    </source>
</evidence>
<dbReference type="SUPFAM" id="SSF47928">
    <property type="entry name" value="N-terminal domain of the delta subunit of the F1F0-ATP synthase"/>
    <property type="match status" value="1"/>
</dbReference>
<dbReference type="HAMAP" id="MF_01416">
    <property type="entry name" value="ATP_synth_delta_bact"/>
    <property type="match status" value="1"/>
</dbReference>
<comment type="subcellular location">
    <subcellularLocation>
        <location evidence="8">Cell membrane</location>
        <topology evidence="8">Peripheral membrane protein</topology>
    </subcellularLocation>
    <subcellularLocation>
        <location evidence="1">Membrane</location>
    </subcellularLocation>
</comment>
<proteinExistence type="inferred from homology"/>